<dbReference type="InterPro" id="IPR057456">
    <property type="entry name" value="Znf_C17orf113"/>
</dbReference>
<organism evidence="2 3">
    <name type="scientific">Owenia fusiformis</name>
    <name type="common">Polychaete worm</name>
    <dbReference type="NCBI Taxonomy" id="6347"/>
    <lineage>
        <taxon>Eukaryota</taxon>
        <taxon>Metazoa</taxon>
        <taxon>Spiralia</taxon>
        <taxon>Lophotrochozoa</taxon>
        <taxon>Annelida</taxon>
        <taxon>Polychaeta</taxon>
        <taxon>Sedentaria</taxon>
        <taxon>Canalipalpata</taxon>
        <taxon>Sabellida</taxon>
        <taxon>Oweniida</taxon>
        <taxon>Oweniidae</taxon>
        <taxon>Owenia</taxon>
    </lineage>
</organism>
<evidence type="ECO:0000313" key="3">
    <source>
        <dbReference type="Proteomes" id="UP000749559"/>
    </source>
</evidence>
<sequence length="108" mass="12785">MFICFTKHPEIDQTMAHPIKAYPAQAPIRKFKVSWKVDRPWLQYDPPMNVMKCTYCIKFEAQIKKLLKTKRFIKGCKTMKLESLQCHEKSKAHKSAEQMQIKLLSEIQ</sequence>
<dbReference type="Pfam" id="PF25431">
    <property type="entry name" value="zf-C17orf113"/>
    <property type="match status" value="1"/>
</dbReference>
<dbReference type="EMBL" id="CAIIXF020000002">
    <property type="protein sequence ID" value="CAH1777552.1"/>
    <property type="molecule type" value="Genomic_DNA"/>
</dbReference>
<keyword evidence="3" id="KW-1185">Reference proteome</keyword>
<evidence type="ECO:0000313" key="2">
    <source>
        <dbReference type="EMBL" id="CAH1777552.1"/>
    </source>
</evidence>
<accession>A0A8J1XLZ3</accession>
<comment type="caution">
    <text evidence="2">The sequence shown here is derived from an EMBL/GenBank/DDBJ whole genome shotgun (WGS) entry which is preliminary data.</text>
</comment>
<feature type="domain" description="C17orf113 probable zinc finger" evidence="1">
    <location>
        <begin position="40"/>
        <end position="101"/>
    </location>
</feature>
<dbReference type="OrthoDB" id="10051404at2759"/>
<dbReference type="AlphaFoldDB" id="A0A8J1XLZ3"/>
<evidence type="ECO:0000259" key="1">
    <source>
        <dbReference type="Pfam" id="PF25431"/>
    </source>
</evidence>
<dbReference type="Proteomes" id="UP000749559">
    <property type="component" value="Unassembled WGS sequence"/>
</dbReference>
<gene>
    <name evidence="2" type="ORF">OFUS_LOCUS4580</name>
</gene>
<reference evidence="2" key="1">
    <citation type="submission" date="2022-03" db="EMBL/GenBank/DDBJ databases">
        <authorList>
            <person name="Martin C."/>
        </authorList>
    </citation>
    <scope>NUCLEOTIDE SEQUENCE</scope>
</reference>
<name>A0A8J1XLZ3_OWEFU</name>
<protein>
    <recommendedName>
        <fullName evidence="1">C17orf113 probable zinc finger domain-containing protein</fullName>
    </recommendedName>
</protein>
<proteinExistence type="predicted"/>